<dbReference type="Proteomes" id="UP000827872">
    <property type="component" value="Linkage Group LG09"/>
</dbReference>
<protein>
    <submittedName>
        <fullName evidence="1">Thioesterase super member 6</fullName>
    </submittedName>
</protein>
<keyword evidence="2" id="KW-1185">Reference proteome</keyword>
<evidence type="ECO:0000313" key="2">
    <source>
        <dbReference type="Proteomes" id="UP000827872"/>
    </source>
</evidence>
<dbReference type="EMBL" id="CM037622">
    <property type="protein sequence ID" value="KAH8003539.1"/>
    <property type="molecule type" value="Genomic_DNA"/>
</dbReference>
<sequence>MELLALSLGVAAALFATVDVWYLLRMPLTMLYARWFLPTVWDLLEEQTFRGLVLPSDLDCLLHMNNARYLREADVARFVHMTRCGLLRAVRALGAHTVLAASCCRYRRSLQFLERFVVHTRLLGWDERAFFLEHRFVSARDGFVCAVVLVRQHVAGASPDKAVSYLCRRKVRLEGFEPVCGMTALMSAGSRFHGLPPDLLYGRLQNDAYVERLCPCTSVRRKLYDTLFSIA</sequence>
<accession>A0ACB8FEA1</accession>
<gene>
    <name evidence="1" type="primary">THEM6</name>
    <name evidence="1" type="ORF">K3G42_019702</name>
</gene>
<proteinExistence type="predicted"/>
<organism evidence="1 2">
    <name type="scientific">Sphaerodactylus townsendi</name>
    <dbReference type="NCBI Taxonomy" id="933632"/>
    <lineage>
        <taxon>Eukaryota</taxon>
        <taxon>Metazoa</taxon>
        <taxon>Chordata</taxon>
        <taxon>Craniata</taxon>
        <taxon>Vertebrata</taxon>
        <taxon>Euteleostomi</taxon>
        <taxon>Lepidosauria</taxon>
        <taxon>Squamata</taxon>
        <taxon>Bifurcata</taxon>
        <taxon>Gekkota</taxon>
        <taxon>Sphaerodactylidae</taxon>
        <taxon>Sphaerodactylus</taxon>
    </lineage>
</organism>
<evidence type="ECO:0000313" key="1">
    <source>
        <dbReference type="EMBL" id="KAH8003539.1"/>
    </source>
</evidence>
<comment type="caution">
    <text evidence="1">The sequence shown here is derived from an EMBL/GenBank/DDBJ whole genome shotgun (WGS) entry which is preliminary data.</text>
</comment>
<name>A0ACB8FEA1_9SAUR</name>
<reference evidence="1" key="1">
    <citation type="submission" date="2021-08" db="EMBL/GenBank/DDBJ databases">
        <title>The first chromosome-level gecko genome reveals the dynamic sex chromosomes of Neotropical dwarf geckos (Sphaerodactylidae: Sphaerodactylus).</title>
        <authorList>
            <person name="Pinto B.J."/>
            <person name="Keating S.E."/>
            <person name="Gamble T."/>
        </authorList>
    </citation>
    <scope>NUCLEOTIDE SEQUENCE</scope>
    <source>
        <strain evidence="1">TG3544</strain>
    </source>
</reference>